<dbReference type="EMBL" id="MN739929">
    <property type="protein sequence ID" value="QHT78119.1"/>
    <property type="molecule type" value="Genomic_DNA"/>
</dbReference>
<reference evidence="2" key="1">
    <citation type="journal article" date="2020" name="Nature">
        <title>Giant virus diversity and host interactions through global metagenomics.</title>
        <authorList>
            <person name="Schulz F."/>
            <person name="Roux S."/>
            <person name="Paez-Espino D."/>
            <person name="Jungbluth S."/>
            <person name="Walsh D.A."/>
            <person name="Denef V.J."/>
            <person name="McMahon K.D."/>
            <person name="Konstantinidis K.T."/>
            <person name="Eloe-Fadrosh E.A."/>
            <person name="Kyrpides N.C."/>
            <person name="Woyke T."/>
        </authorList>
    </citation>
    <scope>NUCLEOTIDE SEQUENCE</scope>
    <source>
        <strain evidence="2">GVMAG-M-3300023179-91</strain>
    </source>
</reference>
<dbReference type="CDD" id="cd06257">
    <property type="entry name" value="DnaJ"/>
    <property type="match status" value="1"/>
</dbReference>
<dbReference type="Gene3D" id="1.10.287.110">
    <property type="entry name" value="DnaJ domain"/>
    <property type="match status" value="1"/>
</dbReference>
<evidence type="ECO:0000313" key="2">
    <source>
        <dbReference type="EMBL" id="QHT78119.1"/>
    </source>
</evidence>
<dbReference type="InterPro" id="IPR036869">
    <property type="entry name" value="J_dom_sf"/>
</dbReference>
<proteinExistence type="predicted"/>
<sequence length="319" mass="37352">MDFKSACEILEIDTNSQTANILTLEYLKKRYHKLALQNHPDKRGNTLEAKEKFQQINEAYNYLSREISNLNLDTENDFCNNEEKTDSNTGYINILNLFLDSLLKGHPSGNEFLSSFIKDIVNGYKEITLKMFEGLDKEKTLGVYNFLFKYKNILYISDEILDKVRAIIAEKYKDVQIYVLNPSINDLFSNNVYKLDLDGELYFVPLWHNELYFDDKRLENGKDNIIVKCIPELPENISIDENNNIHILLRLSFTFSLLEQKSIVFFLGEKRFELPLEGLKIQKFQTCILRKQGISKVFENDLYNIEEKGDIIVKLLFCE</sequence>
<dbReference type="SUPFAM" id="SSF46565">
    <property type="entry name" value="Chaperone J-domain"/>
    <property type="match status" value="1"/>
</dbReference>
<evidence type="ECO:0000259" key="1">
    <source>
        <dbReference type="PROSITE" id="PS50076"/>
    </source>
</evidence>
<feature type="domain" description="J" evidence="1">
    <location>
        <begin position="5"/>
        <end position="76"/>
    </location>
</feature>
<dbReference type="GO" id="GO:0005737">
    <property type="term" value="C:cytoplasm"/>
    <property type="evidence" value="ECO:0007669"/>
    <property type="project" value="TreeGrafter"/>
</dbReference>
<dbReference type="InterPro" id="IPR001623">
    <property type="entry name" value="DnaJ_domain"/>
</dbReference>
<dbReference type="Pfam" id="PF00226">
    <property type="entry name" value="DnaJ"/>
    <property type="match status" value="1"/>
</dbReference>
<dbReference type="GO" id="GO:0044183">
    <property type="term" value="F:protein folding chaperone"/>
    <property type="evidence" value="ECO:0007669"/>
    <property type="project" value="TreeGrafter"/>
</dbReference>
<dbReference type="AlphaFoldDB" id="A0A6C0HC86"/>
<dbReference type="PANTHER" id="PTHR43948:SF10">
    <property type="entry name" value="MRJ, ISOFORM E"/>
    <property type="match status" value="1"/>
</dbReference>
<dbReference type="PRINTS" id="PR00625">
    <property type="entry name" value="JDOMAIN"/>
</dbReference>
<dbReference type="PANTHER" id="PTHR43948">
    <property type="entry name" value="DNAJ HOMOLOG SUBFAMILY B"/>
    <property type="match status" value="1"/>
</dbReference>
<dbReference type="PROSITE" id="PS50076">
    <property type="entry name" value="DNAJ_2"/>
    <property type="match status" value="1"/>
</dbReference>
<protein>
    <recommendedName>
        <fullName evidence="1">J domain-containing protein</fullName>
    </recommendedName>
</protein>
<dbReference type="GO" id="GO:0051082">
    <property type="term" value="F:unfolded protein binding"/>
    <property type="evidence" value="ECO:0007669"/>
    <property type="project" value="TreeGrafter"/>
</dbReference>
<organism evidence="2">
    <name type="scientific">viral metagenome</name>
    <dbReference type="NCBI Taxonomy" id="1070528"/>
    <lineage>
        <taxon>unclassified sequences</taxon>
        <taxon>metagenomes</taxon>
        <taxon>organismal metagenomes</taxon>
    </lineage>
</organism>
<name>A0A6C0HC86_9ZZZZ</name>
<dbReference type="SMART" id="SM00271">
    <property type="entry name" value="DnaJ"/>
    <property type="match status" value="1"/>
</dbReference>
<accession>A0A6C0HC86</accession>
<dbReference type="GO" id="GO:0051087">
    <property type="term" value="F:protein-folding chaperone binding"/>
    <property type="evidence" value="ECO:0007669"/>
    <property type="project" value="TreeGrafter"/>
</dbReference>